<proteinExistence type="predicted"/>
<gene>
    <name evidence="1" type="ORF">Lwor_1532</name>
</gene>
<sequence length="1423" mass="162430">MKFIKILSEIAFIKKSRQNTDTRKLPEHIKEKVMQRDRVNQEKAEGRFNRLLDRVRQANGPVAADYVARICSDDTPEGGDATRYAASSSQADSGIGSGNKPWSSYVNRFLYQKIILLCKLAYLQEQSGNPKKHARKLSCIFDSEKAIYHYLINFPKWNKVTNLVFDACRFTLPSLDPRHFLLWKKRAQILENMLNPRFRILLAHAAAIKRMSLLGQFVYTNIGQIKVKETELANTIRRYQVVAQSPVKHPDLNDKRARQDKLSYLSREKERLYLELAALARGIRLEHASLLVLQAFYEEYKYHNDRARRLLVRYGIREQTRAVFDSLKRDNDDKAIPAITIKGSEVGFPKTYLTKLNTSVDEEAALAVCLGKLTYCCQSLDGDAYECVVHGIGSPNGAFYVLFSGDEDHLNLHDPVLAQAWVWRSTGGDLCLDSIEVSHNVSISLVITMYRYLGMLLCEEKGINRVNTGVSCGVTDRVSLADYPVVSIKPVDYYGYTSATRQSVLAEKSMFFIHYQPDTSKLFQQLIIQRTRLFLSSLFHSPEPLINNERFKKMIAYLVYKKQDMRGYFLYDLMLDLAQHRLEELEQLLAINRTYYTVINETGVHYSLKMMLDWHKKGAYIGSMNQAGWRFVNYQEVISEFKSVVSRYLSNTSNPALLSFSCSPITSMALTSKNYPFFKKWVKYFLEIQLLFESEALINWVGGILSRDASMTQRHLNIFNLFPKSHRFNIIRSGERTTPLHLMASNPVMLSAFLNRILKAQRLDAVKLKNNYGFLVLQSAIAYPESLAVIFKSLTEKDRLAVLKLTHYDGTNLLHLALAYRESLDTILKFIPYCEALSRIKRPDSQGNLLLHHTVAYSDSLRIVLALYPDEDHLNAICYANHKGNTVLHQAAIYPESLRILLEFYPPQERLRALLQCNNSGASVLHLASKKTKSMSVILELLPEDQRLGAIIYAGISDNINAPWHPKTPQSPDEEEIHYWSDDEVNERSFSDDELVFEEFTSPEALSTFLRSLTEAQRLDTLCQVDEFGNTMLHRAVTQPDFLGVILTFLPELHKLRIVSIANNAGDTALHLAVKHHQSLQMVLDVYPEDQKRDAVCQVNYWDFRVLDCAVDCHHSLKILLELFSQDQLGAVVAQVMSNGQTLLHEAVTNPLSLRIILDMLPQEQRLEVISLVNQSGDRVLDCALAQCKSVHIILEIYPPDQRFEALFRINYDAQTLMQFILENPGILGVIFDLLPEEQWINAIIQHDKFGRNLLHYAESNLSLLRTLLEKIPVGQRLDAIKDSCSSGWGLLRQATANLDLANLLFELIMVQQRLDAFRALIAHIREPGTDAIKPEILTVIFESLPESQRLKALLLICKSSPYLLFLSQNHHDILVAIQDLIPELKGAKRELASISISTWMGFFSGKQRPCNHSSFEDFALTP</sequence>
<dbReference type="PANTHER" id="PTHR24121">
    <property type="entry name" value="NO MECHANORECEPTOR POTENTIAL C, ISOFORM D-RELATED"/>
    <property type="match status" value="1"/>
</dbReference>
<evidence type="ECO:0000313" key="2">
    <source>
        <dbReference type="Proteomes" id="UP000054662"/>
    </source>
</evidence>
<dbReference type="PATRIC" id="fig|45076.6.peg.1662"/>
<reference evidence="1 2" key="1">
    <citation type="submission" date="2015-11" db="EMBL/GenBank/DDBJ databases">
        <title>Genomic analysis of 38 Legionella species identifies large and diverse effector repertoires.</title>
        <authorList>
            <person name="Burstein D."/>
            <person name="Amaro F."/>
            <person name="Zusman T."/>
            <person name="Lifshitz Z."/>
            <person name="Cohen O."/>
            <person name="Gilbert J.A."/>
            <person name="Pupko T."/>
            <person name="Shuman H.A."/>
            <person name="Segal G."/>
        </authorList>
    </citation>
    <scope>NUCLEOTIDE SEQUENCE [LARGE SCALE GENOMIC DNA]</scope>
    <source>
        <strain evidence="1 2">ATCC 49508</strain>
    </source>
</reference>
<dbReference type="OrthoDB" id="5654093at2"/>
<comment type="caution">
    <text evidence="1">The sequence shown here is derived from an EMBL/GenBank/DDBJ whole genome shotgun (WGS) entry which is preliminary data.</text>
</comment>
<dbReference type="Proteomes" id="UP000054662">
    <property type="component" value="Unassembled WGS sequence"/>
</dbReference>
<evidence type="ECO:0008006" key="3">
    <source>
        <dbReference type="Google" id="ProtNLM"/>
    </source>
</evidence>
<dbReference type="STRING" id="45076.Lwor_1532"/>
<dbReference type="SUPFAM" id="SSF48403">
    <property type="entry name" value="Ankyrin repeat"/>
    <property type="match status" value="1"/>
</dbReference>
<dbReference type="InterPro" id="IPR036770">
    <property type="entry name" value="Ankyrin_rpt-contain_sf"/>
</dbReference>
<protein>
    <recommendedName>
        <fullName evidence="3">Ankyrin repeats (3 copies)</fullName>
    </recommendedName>
</protein>
<dbReference type="Gene3D" id="1.25.40.20">
    <property type="entry name" value="Ankyrin repeat-containing domain"/>
    <property type="match status" value="2"/>
</dbReference>
<evidence type="ECO:0000313" key="1">
    <source>
        <dbReference type="EMBL" id="KTD80018.1"/>
    </source>
</evidence>
<dbReference type="EMBL" id="LNZC01000012">
    <property type="protein sequence ID" value="KTD80018.1"/>
    <property type="molecule type" value="Genomic_DNA"/>
</dbReference>
<dbReference type="RefSeq" id="WP_058493314.1">
    <property type="nucleotide sequence ID" value="NZ_CBCRUR010000011.1"/>
</dbReference>
<organism evidence="1 2">
    <name type="scientific">Legionella worsleiensis</name>
    <dbReference type="NCBI Taxonomy" id="45076"/>
    <lineage>
        <taxon>Bacteria</taxon>
        <taxon>Pseudomonadati</taxon>
        <taxon>Pseudomonadota</taxon>
        <taxon>Gammaproteobacteria</taxon>
        <taxon>Legionellales</taxon>
        <taxon>Legionellaceae</taxon>
        <taxon>Legionella</taxon>
    </lineage>
</organism>
<keyword evidence="2" id="KW-1185">Reference proteome</keyword>
<accession>A0A0W1AFB2</accession>
<name>A0A0W1AFB2_9GAMM</name>
<dbReference type="PANTHER" id="PTHR24121:SF23">
    <property type="entry name" value="NO MECHANORECEPTOR POTENTIAL C, ISOFORM H"/>
    <property type="match status" value="1"/>
</dbReference>